<evidence type="ECO:0000256" key="1">
    <source>
        <dbReference type="SAM" id="MobiDB-lite"/>
    </source>
</evidence>
<dbReference type="Proteomes" id="UP001172101">
    <property type="component" value="Unassembled WGS sequence"/>
</dbReference>
<organism evidence="2 3">
    <name type="scientific">Lasiosphaeria miniovina</name>
    <dbReference type="NCBI Taxonomy" id="1954250"/>
    <lineage>
        <taxon>Eukaryota</taxon>
        <taxon>Fungi</taxon>
        <taxon>Dikarya</taxon>
        <taxon>Ascomycota</taxon>
        <taxon>Pezizomycotina</taxon>
        <taxon>Sordariomycetes</taxon>
        <taxon>Sordariomycetidae</taxon>
        <taxon>Sordariales</taxon>
        <taxon>Lasiosphaeriaceae</taxon>
        <taxon>Lasiosphaeria</taxon>
    </lineage>
</organism>
<protein>
    <submittedName>
        <fullName evidence="2">Uncharacterized protein</fullName>
    </submittedName>
</protein>
<feature type="compositionally biased region" description="Low complexity" evidence="1">
    <location>
        <begin position="42"/>
        <end position="52"/>
    </location>
</feature>
<dbReference type="EMBL" id="JAUIRO010000007">
    <property type="protein sequence ID" value="KAK0706302.1"/>
    <property type="molecule type" value="Genomic_DNA"/>
</dbReference>
<reference evidence="2" key="1">
    <citation type="submission" date="2023-06" db="EMBL/GenBank/DDBJ databases">
        <title>Genome-scale phylogeny and comparative genomics of the fungal order Sordariales.</title>
        <authorList>
            <consortium name="Lawrence Berkeley National Laboratory"/>
            <person name="Hensen N."/>
            <person name="Bonometti L."/>
            <person name="Westerberg I."/>
            <person name="Brannstrom I.O."/>
            <person name="Guillou S."/>
            <person name="Cros-Aarteil S."/>
            <person name="Calhoun S."/>
            <person name="Haridas S."/>
            <person name="Kuo A."/>
            <person name="Mondo S."/>
            <person name="Pangilinan J."/>
            <person name="Riley R."/>
            <person name="LaButti K."/>
            <person name="Andreopoulos B."/>
            <person name="Lipzen A."/>
            <person name="Chen C."/>
            <person name="Yanf M."/>
            <person name="Daum C."/>
            <person name="Ng V."/>
            <person name="Clum A."/>
            <person name="Steindorff A."/>
            <person name="Ohm R."/>
            <person name="Martin F."/>
            <person name="Silar P."/>
            <person name="Natvig D."/>
            <person name="Lalanne C."/>
            <person name="Gautier V."/>
            <person name="Ament-velasquez S.L."/>
            <person name="Kruys A."/>
            <person name="Hutchinson M.I."/>
            <person name="Powell A.J."/>
            <person name="Barry K."/>
            <person name="Miller A.N."/>
            <person name="Grigoriev I.V."/>
            <person name="Debuchy R."/>
            <person name="Gladieux P."/>
            <person name="Thoren M.H."/>
            <person name="Johannesson H."/>
        </authorList>
    </citation>
    <scope>NUCLEOTIDE SEQUENCE</scope>
    <source>
        <strain evidence="2">SMH2392-1A</strain>
    </source>
</reference>
<feature type="region of interest" description="Disordered" evidence="1">
    <location>
        <begin position="12"/>
        <end position="54"/>
    </location>
</feature>
<dbReference type="RefSeq" id="XP_060291396.1">
    <property type="nucleotide sequence ID" value="XM_060447180.1"/>
</dbReference>
<evidence type="ECO:0000313" key="2">
    <source>
        <dbReference type="EMBL" id="KAK0706302.1"/>
    </source>
</evidence>
<comment type="caution">
    <text evidence="2">The sequence shown here is derived from an EMBL/GenBank/DDBJ whole genome shotgun (WGS) entry which is preliminary data.</text>
</comment>
<feature type="compositionally biased region" description="Basic and acidic residues" evidence="1">
    <location>
        <begin position="12"/>
        <end position="23"/>
    </location>
</feature>
<evidence type="ECO:0000313" key="3">
    <source>
        <dbReference type="Proteomes" id="UP001172101"/>
    </source>
</evidence>
<accession>A0AA39ZZ54</accession>
<keyword evidence="3" id="KW-1185">Reference proteome</keyword>
<gene>
    <name evidence="2" type="ORF">B0T26DRAFT_806111</name>
</gene>
<dbReference type="GeneID" id="85330450"/>
<sequence>MTLLLAADSKDDGRVSNHHRDYDYSYSYNHYSPPRPASTRGNNNNNNNNNNNTWRSRLAGASKVGYLCWVLVTLDYMFARAVSTFAFLAAYYRLVVAGGAAERVADPPSPLTVTRT</sequence>
<name>A0AA39ZZ54_9PEZI</name>
<dbReference type="AlphaFoldDB" id="A0AA39ZZ54"/>
<proteinExistence type="predicted"/>